<sequence length="115" mass="12413">KLRYPEAKTPVARRKNKESEALRISILLSGLMIKRLGSGGLKLGGGEIEIGDGSCCVVTEDEEFSPDMALMQILVVCGLFLGNGRGLWIGNWERLRVPDPAMAVTLELGGEVKSV</sequence>
<feature type="non-terminal residue" evidence="1">
    <location>
        <position position="115"/>
    </location>
</feature>
<comment type="caution">
    <text evidence="1">The sequence shown here is derived from an EMBL/GenBank/DDBJ whole genome shotgun (WGS) entry which is preliminary data.</text>
</comment>
<protein>
    <submittedName>
        <fullName evidence="1">Uncharacterized protein</fullName>
    </submittedName>
</protein>
<dbReference type="EMBL" id="JAMSHJ010000006">
    <property type="protein sequence ID" value="KAI5395941.1"/>
    <property type="molecule type" value="Genomic_DNA"/>
</dbReference>
<keyword evidence="2" id="KW-1185">Reference proteome</keyword>
<reference evidence="1 2" key="1">
    <citation type="journal article" date="2022" name="Nat. Genet.">
        <title>Improved pea reference genome and pan-genome highlight genomic features and evolutionary characteristics.</title>
        <authorList>
            <person name="Yang T."/>
            <person name="Liu R."/>
            <person name="Luo Y."/>
            <person name="Hu S."/>
            <person name="Wang D."/>
            <person name="Wang C."/>
            <person name="Pandey M.K."/>
            <person name="Ge S."/>
            <person name="Xu Q."/>
            <person name="Li N."/>
            <person name="Li G."/>
            <person name="Huang Y."/>
            <person name="Saxena R.K."/>
            <person name="Ji Y."/>
            <person name="Li M."/>
            <person name="Yan X."/>
            <person name="He Y."/>
            <person name="Liu Y."/>
            <person name="Wang X."/>
            <person name="Xiang C."/>
            <person name="Varshney R.K."/>
            <person name="Ding H."/>
            <person name="Gao S."/>
            <person name="Zong X."/>
        </authorList>
    </citation>
    <scope>NUCLEOTIDE SEQUENCE [LARGE SCALE GENOMIC DNA]</scope>
    <source>
        <strain evidence="1 2">cv. Zhongwan 6</strain>
    </source>
</reference>
<dbReference type="Gramene" id="Psat06G0222200-T2">
    <property type="protein sequence ID" value="KAI5395941.1"/>
    <property type="gene ID" value="KIW84_062222"/>
</dbReference>
<dbReference type="Proteomes" id="UP001058974">
    <property type="component" value="Chromosome 6"/>
</dbReference>
<proteinExistence type="predicted"/>
<evidence type="ECO:0000313" key="1">
    <source>
        <dbReference type="EMBL" id="KAI5395941.1"/>
    </source>
</evidence>
<accession>A0A9D4W815</accession>
<organism evidence="1 2">
    <name type="scientific">Pisum sativum</name>
    <name type="common">Garden pea</name>
    <name type="synonym">Lathyrus oleraceus</name>
    <dbReference type="NCBI Taxonomy" id="3888"/>
    <lineage>
        <taxon>Eukaryota</taxon>
        <taxon>Viridiplantae</taxon>
        <taxon>Streptophyta</taxon>
        <taxon>Embryophyta</taxon>
        <taxon>Tracheophyta</taxon>
        <taxon>Spermatophyta</taxon>
        <taxon>Magnoliopsida</taxon>
        <taxon>eudicotyledons</taxon>
        <taxon>Gunneridae</taxon>
        <taxon>Pentapetalae</taxon>
        <taxon>rosids</taxon>
        <taxon>fabids</taxon>
        <taxon>Fabales</taxon>
        <taxon>Fabaceae</taxon>
        <taxon>Papilionoideae</taxon>
        <taxon>50 kb inversion clade</taxon>
        <taxon>NPAAA clade</taxon>
        <taxon>Hologalegina</taxon>
        <taxon>IRL clade</taxon>
        <taxon>Fabeae</taxon>
        <taxon>Lathyrus</taxon>
    </lineage>
</organism>
<evidence type="ECO:0000313" key="2">
    <source>
        <dbReference type="Proteomes" id="UP001058974"/>
    </source>
</evidence>
<dbReference type="AlphaFoldDB" id="A0A9D4W815"/>
<name>A0A9D4W815_PEA</name>
<gene>
    <name evidence="1" type="ORF">KIW84_062222</name>
</gene>